<dbReference type="Proteomes" id="UP000314294">
    <property type="component" value="Unassembled WGS sequence"/>
</dbReference>
<organism evidence="2 3">
    <name type="scientific">Liparis tanakae</name>
    <name type="common">Tanaka's snailfish</name>
    <dbReference type="NCBI Taxonomy" id="230148"/>
    <lineage>
        <taxon>Eukaryota</taxon>
        <taxon>Metazoa</taxon>
        <taxon>Chordata</taxon>
        <taxon>Craniata</taxon>
        <taxon>Vertebrata</taxon>
        <taxon>Euteleostomi</taxon>
        <taxon>Actinopterygii</taxon>
        <taxon>Neopterygii</taxon>
        <taxon>Teleostei</taxon>
        <taxon>Neoteleostei</taxon>
        <taxon>Acanthomorphata</taxon>
        <taxon>Eupercaria</taxon>
        <taxon>Perciformes</taxon>
        <taxon>Cottioidei</taxon>
        <taxon>Cottales</taxon>
        <taxon>Liparidae</taxon>
        <taxon>Liparis</taxon>
    </lineage>
</organism>
<sequence length="124" mass="14476">MEPSWGRRADQDTKGTRDTRGQEEREVDLEMLLEFVMRNPLVNKAVLGEKDRRDRKETEVSWQLRFPCRALDKVDPRRTLAGRTDLKSASAALQGDRADGHMSARLERPCRRSRLLVVMRLTRR</sequence>
<accession>A0A4Z2IIZ3</accession>
<protein>
    <submittedName>
        <fullName evidence="2">Uncharacterized protein</fullName>
    </submittedName>
</protein>
<evidence type="ECO:0000256" key="1">
    <source>
        <dbReference type="SAM" id="MobiDB-lite"/>
    </source>
</evidence>
<comment type="caution">
    <text evidence="2">The sequence shown here is derived from an EMBL/GenBank/DDBJ whole genome shotgun (WGS) entry which is preliminary data.</text>
</comment>
<feature type="region of interest" description="Disordered" evidence="1">
    <location>
        <begin position="85"/>
        <end position="106"/>
    </location>
</feature>
<proteinExistence type="predicted"/>
<feature type="region of interest" description="Disordered" evidence="1">
    <location>
        <begin position="1"/>
        <end position="25"/>
    </location>
</feature>
<evidence type="ECO:0000313" key="3">
    <source>
        <dbReference type="Proteomes" id="UP000314294"/>
    </source>
</evidence>
<evidence type="ECO:0000313" key="2">
    <source>
        <dbReference type="EMBL" id="TNN77876.1"/>
    </source>
</evidence>
<keyword evidence="3" id="KW-1185">Reference proteome</keyword>
<gene>
    <name evidence="2" type="ORF">EYF80_011933</name>
</gene>
<feature type="compositionally biased region" description="Basic and acidic residues" evidence="1">
    <location>
        <begin position="1"/>
        <end position="24"/>
    </location>
</feature>
<name>A0A4Z2IIZ3_9TELE</name>
<dbReference type="AlphaFoldDB" id="A0A4Z2IIZ3"/>
<feature type="compositionally biased region" description="Basic and acidic residues" evidence="1">
    <location>
        <begin position="96"/>
        <end position="106"/>
    </location>
</feature>
<reference evidence="2 3" key="1">
    <citation type="submission" date="2019-03" db="EMBL/GenBank/DDBJ databases">
        <title>First draft genome of Liparis tanakae, snailfish: a comprehensive survey of snailfish specific genes.</title>
        <authorList>
            <person name="Kim W."/>
            <person name="Song I."/>
            <person name="Jeong J.-H."/>
            <person name="Kim D."/>
            <person name="Kim S."/>
            <person name="Ryu S."/>
            <person name="Song J.Y."/>
            <person name="Lee S.K."/>
        </authorList>
    </citation>
    <scope>NUCLEOTIDE SEQUENCE [LARGE SCALE GENOMIC DNA]</scope>
    <source>
        <tissue evidence="2">Muscle</tissue>
    </source>
</reference>
<dbReference type="EMBL" id="SRLO01000079">
    <property type="protein sequence ID" value="TNN77876.1"/>
    <property type="molecule type" value="Genomic_DNA"/>
</dbReference>